<comment type="subcellular location">
    <subcellularLocation>
        <location evidence="1">Nucleus</location>
    </subcellularLocation>
</comment>
<dbReference type="InterPro" id="IPR058543">
    <property type="entry name" value="Beta-prop_RSE1/DDB1/CPSF1_2nd"/>
</dbReference>
<feature type="domain" description="RSE1/DDB1/CPSF1 C-terminal" evidence="3">
    <location>
        <begin position="908"/>
        <end position="1290"/>
    </location>
</feature>
<evidence type="ECO:0000313" key="7">
    <source>
        <dbReference type="Proteomes" id="UP000265703"/>
    </source>
</evidence>
<dbReference type="GO" id="GO:0005634">
    <property type="term" value="C:nucleus"/>
    <property type="evidence" value="ECO:0007669"/>
    <property type="project" value="UniProtKB-SubCell"/>
</dbReference>
<feature type="domain" description="RSE1/DDB1/CPSF1 first beta-propeller" evidence="4">
    <location>
        <begin position="182"/>
        <end position="458"/>
    </location>
</feature>
<gene>
    <name evidence="6" type="ORF">C1645_777766</name>
</gene>
<dbReference type="Pfam" id="PF03178">
    <property type="entry name" value="CPSF_A"/>
    <property type="match status" value="1"/>
</dbReference>
<protein>
    <submittedName>
        <fullName evidence="6">Mono-functional DNA-alkylating methyl methanesulfonate N-term-domain-containing protein</fullName>
    </submittedName>
</protein>
<dbReference type="OrthoDB" id="20774at2759"/>
<dbReference type="Proteomes" id="UP000265703">
    <property type="component" value="Unassembled WGS sequence"/>
</dbReference>
<evidence type="ECO:0000259" key="5">
    <source>
        <dbReference type="Pfam" id="PF23726"/>
    </source>
</evidence>
<accession>A0A397ST40</accession>
<reference evidence="6 7" key="1">
    <citation type="submission" date="2018-06" db="EMBL/GenBank/DDBJ databases">
        <title>Comparative genomics reveals the genomic features of Rhizophagus irregularis, R. cerebriforme, R. diaphanum and Gigaspora rosea, and their symbiotic lifestyle signature.</title>
        <authorList>
            <person name="Morin E."/>
            <person name="San Clemente H."/>
            <person name="Chen E.C.H."/>
            <person name="De La Providencia I."/>
            <person name="Hainaut M."/>
            <person name="Kuo A."/>
            <person name="Kohler A."/>
            <person name="Murat C."/>
            <person name="Tang N."/>
            <person name="Roy S."/>
            <person name="Loubradou J."/>
            <person name="Henrissat B."/>
            <person name="Grigoriev I.V."/>
            <person name="Corradi N."/>
            <person name="Roux C."/>
            <person name="Martin F.M."/>
        </authorList>
    </citation>
    <scope>NUCLEOTIDE SEQUENCE [LARGE SCALE GENOMIC DNA]</scope>
    <source>
        <strain evidence="6 7">DAOM 227022</strain>
    </source>
</reference>
<dbReference type="Pfam" id="PF23726">
    <property type="entry name" value="Beta-prop_RSE1_2nd"/>
    <property type="match status" value="1"/>
</dbReference>
<dbReference type="InterPro" id="IPR018846">
    <property type="entry name" value="Beta-prop_RSE1/DDB1/CPSF1_1st"/>
</dbReference>
<dbReference type="Pfam" id="PF10433">
    <property type="entry name" value="Beta-prop_RSE1_1st"/>
    <property type="match status" value="2"/>
</dbReference>
<dbReference type="Gene3D" id="2.130.10.10">
    <property type="entry name" value="YVTN repeat-like/Quinoprotein amine dehydrogenase"/>
    <property type="match status" value="2"/>
</dbReference>
<evidence type="ECO:0000259" key="3">
    <source>
        <dbReference type="Pfam" id="PF03178"/>
    </source>
</evidence>
<sequence length="1402" mass="159569">MAAYFDFTENKEKELENSSKVRVYAKTAVNSCVITGMVSCALRSNERKDIVFAKETVLELLEITPEGALISIFEQPVFGTIKDIKVLHSRFPQQMIYDPIDDCIQLRSESAEDYYCDNQNVKRVIPGQDVLVCLSDSGMLSFLAYTEYYNDRDNSGGVNSVGGSKGKGKIITEVIGSNIENSRKSGRFQVVKEINLSIPGFDYQKSGRKLCIDPTGRLIAVSAWQNTFQLFSVYKGTKLTFDPINTKEYQQDGVIWHMTFLYPIDDMRILLAMVIYNEKEKQPMIVIYQLWAAPERDVINYYSLQLDKDSSLPLHLIPLPNYPESLLFVTETEMYFVQTQNVIAGHNEFYKVPLPINENALMTSYAYPMDASVLKRSSLIESHPKQYVYAGIEDGTLYRIEIVDEKNIIFSLIQKENGLNCIGECMSVLCVEEESGDEFIIIGGDMSDGAVVKVSPRMKEVEITSVIPNWAPILDFQMLDFHQERHDVIFACSGRGKYGSIRELRRAIGVNVMTRTDAEFYGVTSLWGLKYSNEELIDSFLALSFANSTRLMFIRGGELDDISENSGFDLEVCSLCISNIYGVTGVKGVLAQIHRRAVIVSEPRIDKNLLLAESFKTVRWIPPENSIIEVASAYKNIITISLSTTNGSIISVLRVDIDYERKKIKIVKIAESLLDSQPCFIKCIPSSSLVPIPICMIGSFKPCIKFLSLDMNNNNILQTLHEEILVDYSITKVNIPESACIIGNNEKAYFLAGLREGTIVYFQWSWSLDNKPVLSRPIVRRIGTFPVKFITPQPNSIIENDITIVLALSDRPWQIEHNQHTGLNFACVAFEHYEHVQEAAIFNYDETIKQSYMFISKNCLNFVQLNSFIKNNIKTIDIYDTPRRLYYDDYNKLFIVACTSNQLPFPTSVLKLVDPSSGEIKHEYRLSVHNESSDNRESVYSITGWKYSTVRQEFRFICVGTGIHCPPDNDINQGRFMIFNIKKSNNEYGVMYELNKIEEKILSGIVYAICPLTDKYILIGEGKTLNVLKFNLDEKKLTKMISRELRWPILSINSYGNKICVGTQKGSSFFEFEVERERINFLKMEKSTRLIGDSIMLNENLAIGADKCGNVFGLLYDKDPTIVPCLRPLFSFNEAEIVSKLRIGNLGYRTENSNINSDCIHDVDDNTSTSIIEETNLNKEQREENNINIIKNGKELGWDINKDLKNSAAVVVGCSLLGSVFLYMRIELKTFKLLLVLQKVLEKWPTTKPCLGNNNSKFRLSNHTAYNSFTNSSYRPTNLIIDGEMVSQFLRLTKFEQWKIVESNFEIMKIGREYLLGEDEVDDGKFFDHSIEILDDDIVMMIQHHDDEDYEMSIEEDNEHGIKREGFSDKVKGKTGGSKQVSPKEIVDVLNFILSELNMQVS</sequence>
<keyword evidence="2" id="KW-0539">Nucleus</keyword>
<proteinExistence type="predicted"/>
<evidence type="ECO:0000313" key="6">
    <source>
        <dbReference type="EMBL" id="RIA87195.1"/>
    </source>
</evidence>
<dbReference type="GO" id="GO:0003676">
    <property type="term" value="F:nucleic acid binding"/>
    <property type="evidence" value="ECO:0007669"/>
    <property type="project" value="InterPro"/>
</dbReference>
<dbReference type="InterPro" id="IPR050358">
    <property type="entry name" value="RSE1/DDB1/CFT1"/>
</dbReference>
<dbReference type="PANTHER" id="PTHR10644">
    <property type="entry name" value="DNA REPAIR/RNA PROCESSING CPSF FAMILY"/>
    <property type="match status" value="1"/>
</dbReference>
<comment type="caution">
    <text evidence="6">The sequence shown here is derived from an EMBL/GenBank/DDBJ whole genome shotgun (WGS) entry which is preliminary data.</text>
</comment>
<feature type="domain" description="RSE1/DDB1/CPSF1 first beta-propeller" evidence="4">
    <location>
        <begin position="34"/>
        <end position="147"/>
    </location>
</feature>
<dbReference type="EMBL" id="QKYT01000321">
    <property type="protein sequence ID" value="RIA87195.1"/>
    <property type="molecule type" value="Genomic_DNA"/>
</dbReference>
<evidence type="ECO:0000256" key="2">
    <source>
        <dbReference type="ARBA" id="ARBA00023242"/>
    </source>
</evidence>
<dbReference type="InterPro" id="IPR004871">
    <property type="entry name" value="RSE1/DDB1/CPSF1_C"/>
</dbReference>
<dbReference type="InterPro" id="IPR015943">
    <property type="entry name" value="WD40/YVTN_repeat-like_dom_sf"/>
</dbReference>
<keyword evidence="7" id="KW-1185">Reference proteome</keyword>
<evidence type="ECO:0000256" key="1">
    <source>
        <dbReference type="ARBA" id="ARBA00004123"/>
    </source>
</evidence>
<name>A0A397ST40_9GLOM</name>
<dbReference type="STRING" id="658196.A0A397ST40"/>
<feature type="domain" description="RSE1/DDB1/CPSF1 second beta-propeller" evidence="5">
    <location>
        <begin position="516"/>
        <end position="865"/>
    </location>
</feature>
<evidence type="ECO:0000259" key="4">
    <source>
        <dbReference type="Pfam" id="PF10433"/>
    </source>
</evidence>
<organism evidence="6 7">
    <name type="scientific">Glomus cerebriforme</name>
    <dbReference type="NCBI Taxonomy" id="658196"/>
    <lineage>
        <taxon>Eukaryota</taxon>
        <taxon>Fungi</taxon>
        <taxon>Fungi incertae sedis</taxon>
        <taxon>Mucoromycota</taxon>
        <taxon>Glomeromycotina</taxon>
        <taxon>Glomeromycetes</taxon>
        <taxon>Glomerales</taxon>
        <taxon>Glomeraceae</taxon>
        <taxon>Glomus</taxon>
    </lineage>
</organism>